<proteinExistence type="inferred from homology"/>
<feature type="domain" description="Peptidase A1" evidence="6">
    <location>
        <begin position="89"/>
        <end position="397"/>
    </location>
</feature>
<evidence type="ECO:0000256" key="2">
    <source>
        <dbReference type="ARBA" id="ARBA00022670"/>
    </source>
</evidence>
<dbReference type="InterPro" id="IPR034163">
    <property type="entry name" value="Aspergillopepsin-like_cat_dom"/>
</dbReference>
<name>A0A6V8H1H8_TALPI</name>
<dbReference type="Gene3D" id="2.40.70.10">
    <property type="entry name" value="Acid Proteases"/>
    <property type="match status" value="2"/>
</dbReference>
<gene>
    <name evidence="7" type="ORF">TCE0_015r02912</name>
</gene>
<sequence>MLCRLASFIPIVNGAAVTNATTFQVFQQKNPNFVKNASAIHYADLARYNTTLNSTYGVAAVATVAAGSAWTLGQAGTTPAIGVLLESEYVCPVTIGGQTLFLDFDTGSSDLWVFSTLTAGLKFGHQLYDPALSPTARLVPGTTWEITYADGSGSGGVVYKDVVSIGTVVSPNQGVEPAVFVSPQFAFNPFSSGLLGLAFSFLNTASPEKQLTFFENVLPTLKEPLFTANLKHGEPGNYNFGYIDPTEYTGVIGWAPVTFPYGYPAYWQLDFTGFQVGATPYVERLINGIADTGTTLLYLPPDVVIGYYAQVAGAFFDLEQAAWIFPCTSILPDFVFGIGAYRGVVPGEYINFEPLGDGTCYGGIQISEELGFSIFGDILLKAQFVIFDHAGPRVGFANKL</sequence>
<dbReference type="InterPro" id="IPR001461">
    <property type="entry name" value="Aspartic_peptidase_A1"/>
</dbReference>
<evidence type="ECO:0000259" key="6">
    <source>
        <dbReference type="PROSITE" id="PS51767"/>
    </source>
</evidence>
<organism evidence="7 8">
    <name type="scientific">Talaromyces pinophilus</name>
    <name type="common">Penicillium pinophilum</name>
    <dbReference type="NCBI Taxonomy" id="128442"/>
    <lineage>
        <taxon>Eukaryota</taxon>
        <taxon>Fungi</taxon>
        <taxon>Dikarya</taxon>
        <taxon>Ascomycota</taxon>
        <taxon>Pezizomycotina</taxon>
        <taxon>Eurotiomycetes</taxon>
        <taxon>Eurotiomycetidae</taxon>
        <taxon>Eurotiales</taxon>
        <taxon>Trichocomaceae</taxon>
        <taxon>Talaromyces</taxon>
        <taxon>Talaromyces sect. Talaromyces</taxon>
    </lineage>
</organism>
<evidence type="ECO:0000313" key="8">
    <source>
        <dbReference type="Proteomes" id="UP000053095"/>
    </source>
</evidence>
<dbReference type="Pfam" id="PF00026">
    <property type="entry name" value="Asp"/>
    <property type="match status" value="1"/>
</dbReference>
<evidence type="ECO:0000313" key="7">
    <source>
        <dbReference type="EMBL" id="GAM34977.1"/>
    </source>
</evidence>
<evidence type="ECO:0000256" key="1">
    <source>
        <dbReference type="ARBA" id="ARBA00007447"/>
    </source>
</evidence>
<dbReference type="InterPro" id="IPR001969">
    <property type="entry name" value="Aspartic_peptidase_AS"/>
</dbReference>
<dbReference type="GO" id="GO:0004190">
    <property type="term" value="F:aspartic-type endopeptidase activity"/>
    <property type="evidence" value="ECO:0007669"/>
    <property type="project" value="UniProtKB-KW"/>
</dbReference>
<keyword evidence="8" id="KW-1185">Reference proteome</keyword>
<dbReference type="PROSITE" id="PS51767">
    <property type="entry name" value="PEPTIDASE_A1"/>
    <property type="match status" value="1"/>
</dbReference>
<evidence type="ECO:0000256" key="3">
    <source>
        <dbReference type="ARBA" id="ARBA00022750"/>
    </source>
</evidence>
<dbReference type="CDD" id="cd06097">
    <property type="entry name" value="Aspergillopepsin_like"/>
    <property type="match status" value="1"/>
</dbReference>
<evidence type="ECO:0000256" key="4">
    <source>
        <dbReference type="ARBA" id="ARBA00022801"/>
    </source>
</evidence>
<keyword evidence="3 5" id="KW-0064">Aspartyl protease</keyword>
<reference evidence="8" key="1">
    <citation type="journal article" date="2015" name="Genome Announc.">
        <title>Draft genome sequence of Talaromyces cellulolyticus strain Y-94, a source of lignocellulosic biomass-degrading enzymes.</title>
        <authorList>
            <person name="Fujii T."/>
            <person name="Koike H."/>
            <person name="Sawayama S."/>
            <person name="Yano S."/>
            <person name="Inoue H."/>
        </authorList>
    </citation>
    <scope>NUCLEOTIDE SEQUENCE [LARGE SCALE GENOMIC DNA]</scope>
    <source>
        <strain evidence="8">Y-94</strain>
    </source>
</reference>
<dbReference type="PROSITE" id="PS00141">
    <property type="entry name" value="ASP_PROTEASE"/>
    <property type="match status" value="1"/>
</dbReference>
<dbReference type="InterPro" id="IPR033121">
    <property type="entry name" value="PEPTIDASE_A1"/>
</dbReference>
<keyword evidence="2 5" id="KW-0645">Protease</keyword>
<dbReference type="Proteomes" id="UP000053095">
    <property type="component" value="Unassembled WGS sequence"/>
</dbReference>
<dbReference type="EMBL" id="DF933811">
    <property type="protein sequence ID" value="GAM34977.1"/>
    <property type="molecule type" value="Genomic_DNA"/>
</dbReference>
<accession>A0A6V8H1H8</accession>
<dbReference type="PANTHER" id="PTHR47966">
    <property type="entry name" value="BETA-SITE APP-CLEAVING ENZYME, ISOFORM A-RELATED"/>
    <property type="match status" value="1"/>
</dbReference>
<protein>
    <submittedName>
        <fullName evidence="7">Aspartyl protease</fullName>
    </submittedName>
</protein>
<dbReference type="PANTHER" id="PTHR47966:SF2">
    <property type="entry name" value="ASPERGILLOPEPSIN-1-RELATED"/>
    <property type="match status" value="1"/>
</dbReference>
<comment type="caution">
    <text evidence="7">The sequence shown here is derived from an EMBL/GenBank/DDBJ whole genome shotgun (WGS) entry which is preliminary data.</text>
</comment>
<evidence type="ECO:0000256" key="5">
    <source>
        <dbReference type="RuleBase" id="RU000454"/>
    </source>
</evidence>
<dbReference type="InterPro" id="IPR021109">
    <property type="entry name" value="Peptidase_aspartic_dom_sf"/>
</dbReference>
<dbReference type="AlphaFoldDB" id="A0A6V8H1H8"/>
<keyword evidence="4 5" id="KW-0378">Hydrolase</keyword>
<comment type="similarity">
    <text evidence="1 5">Belongs to the peptidase A1 family.</text>
</comment>
<dbReference type="SUPFAM" id="SSF50630">
    <property type="entry name" value="Acid proteases"/>
    <property type="match status" value="1"/>
</dbReference>
<dbReference type="FunFam" id="2.40.70.10:FF:000026">
    <property type="entry name" value="Endothiapepsin"/>
    <property type="match status" value="1"/>
</dbReference>
<dbReference type="PRINTS" id="PR00792">
    <property type="entry name" value="PEPSIN"/>
</dbReference>
<dbReference type="GO" id="GO:0006508">
    <property type="term" value="P:proteolysis"/>
    <property type="evidence" value="ECO:0007669"/>
    <property type="project" value="UniProtKB-KW"/>
</dbReference>